<dbReference type="Proteomes" id="UP000245921">
    <property type="component" value="Unassembled WGS sequence"/>
</dbReference>
<dbReference type="RefSeq" id="WP_109604864.1">
    <property type="nucleotide sequence ID" value="NZ_QGGI01000009.1"/>
</dbReference>
<sequence>MNILKYLKENISNFSDEFIVPNIDLDKNKIKIIMIGEAPPENENDYLYNGKNSFNFETFSTAFSNAGIDLKNVEDLLKMGIYYTTTIKIPKEGYIVKTKTIKDHLNILKEELNLFDNLKSIMLMGDVAIKALNYIAKEEVGEKIIPNISTYKIRNNEYFFKNIKVYPSYSITGKNFLIEKSKRIMISEDIKKCLNSSL</sequence>
<dbReference type="Gene3D" id="3.40.470.10">
    <property type="entry name" value="Uracil-DNA glycosylase-like domain"/>
    <property type="match status" value="1"/>
</dbReference>
<keyword evidence="2" id="KW-1185">Reference proteome</keyword>
<comment type="caution">
    <text evidence="1">The sequence shown here is derived from an EMBL/GenBank/DDBJ whole genome shotgun (WGS) entry which is preliminary data.</text>
</comment>
<dbReference type="AlphaFoldDB" id="A0AA45HIN5"/>
<reference evidence="1 2" key="1">
    <citation type="submission" date="2018-05" db="EMBL/GenBank/DDBJ databases">
        <title>Genomic Encyclopedia of Type Strains, Phase IV (KMG-IV): sequencing the most valuable type-strain genomes for metagenomic binning, comparative biology and taxonomic classification.</title>
        <authorList>
            <person name="Goeker M."/>
        </authorList>
    </citation>
    <scope>NUCLEOTIDE SEQUENCE [LARGE SCALE GENOMIC DNA]</scope>
    <source>
        <strain evidence="1 2">DSM 24906</strain>
    </source>
</reference>
<evidence type="ECO:0000313" key="1">
    <source>
        <dbReference type="EMBL" id="PWJ92139.1"/>
    </source>
</evidence>
<protein>
    <submittedName>
        <fullName evidence="1">Uracil-DNA glycosylase</fullName>
    </submittedName>
</protein>
<dbReference type="EMBL" id="QGGI01000009">
    <property type="protein sequence ID" value="PWJ92139.1"/>
    <property type="molecule type" value="Genomic_DNA"/>
</dbReference>
<gene>
    <name evidence="1" type="ORF">C7380_10922</name>
</gene>
<dbReference type="InterPro" id="IPR036895">
    <property type="entry name" value="Uracil-DNA_glycosylase-like_sf"/>
</dbReference>
<proteinExistence type="predicted"/>
<name>A0AA45HIN5_9BACT</name>
<evidence type="ECO:0000313" key="2">
    <source>
        <dbReference type="Proteomes" id="UP000245921"/>
    </source>
</evidence>
<accession>A0AA45HIN5</accession>
<organism evidence="1 2">
    <name type="scientific">Oceanotoga teriensis</name>
    <dbReference type="NCBI Taxonomy" id="515440"/>
    <lineage>
        <taxon>Bacteria</taxon>
        <taxon>Thermotogati</taxon>
        <taxon>Thermotogota</taxon>
        <taxon>Thermotogae</taxon>
        <taxon>Petrotogales</taxon>
        <taxon>Petrotogaceae</taxon>
        <taxon>Oceanotoga</taxon>
    </lineage>
</organism>